<dbReference type="SMART" id="SM00448">
    <property type="entry name" value="REC"/>
    <property type="match status" value="2"/>
</dbReference>
<dbReference type="Pfam" id="PF00512">
    <property type="entry name" value="HisKA"/>
    <property type="match status" value="1"/>
</dbReference>
<dbReference type="Proteomes" id="UP000199263">
    <property type="component" value="Unassembled WGS sequence"/>
</dbReference>
<dbReference type="InterPro" id="IPR001789">
    <property type="entry name" value="Sig_transdc_resp-reg_receiver"/>
</dbReference>
<protein>
    <recommendedName>
        <fullName evidence="14">Circadian input-output histidine kinase CikA</fullName>
        <ecNumber evidence="3">2.7.13.3</ecNumber>
    </recommendedName>
    <alternativeName>
        <fullName evidence="13">Sensory/regulatory protein RpfC</fullName>
    </alternativeName>
    <alternativeName>
        <fullName evidence="4">Stage 0 sporulation protein A homolog</fullName>
    </alternativeName>
</protein>
<dbReference type="Pfam" id="PF01590">
    <property type="entry name" value="GAF"/>
    <property type="match status" value="1"/>
</dbReference>
<dbReference type="PRINTS" id="PR00344">
    <property type="entry name" value="BCTRLSENSOR"/>
</dbReference>
<evidence type="ECO:0000256" key="10">
    <source>
        <dbReference type="ARBA" id="ARBA00023012"/>
    </source>
</evidence>
<evidence type="ECO:0000256" key="1">
    <source>
        <dbReference type="ARBA" id="ARBA00000085"/>
    </source>
</evidence>
<dbReference type="RefSeq" id="WP_090089042.1">
    <property type="nucleotide sequence ID" value="NZ_FOMG01000004.1"/>
</dbReference>
<evidence type="ECO:0000256" key="4">
    <source>
        <dbReference type="ARBA" id="ARBA00018672"/>
    </source>
</evidence>
<keyword evidence="22" id="KW-1185">Reference proteome</keyword>
<dbReference type="InterPro" id="IPR035965">
    <property type="entry name" value="PAS-like_dom_sf"/>
</dbReference>
<evidence type="ECO:0000256" key="13">
    <source>
        <dbReference type="ARBA" id="ARBA00068150"/>
    </source>
</evidence>
<dbReference type="SUPFAM" id="SSF55781">
    <property type="entry name" value="GAF domain-like"/>
    <property type="match status" value="1"/>
</dbReference>
<dbReference type="Gene3D" id="3.30.450.40">
    <property type="match status" value="1"/>
</dbReference>
<dbReference type="Gene3D" id="3.40.50.2300">
    <property type="match status" value="2"/>
</dbReference>
<dbReference type="SMART" id="SM00388">
    <property type="entry name" value="HisKA"/>
    <property type="match status" value="1"/>
</dbReference>
<evidence type="ECO:0000313" key="22">
    <source>
        <dbReference type="Proteomes" id="UP000199263"/>
    </source>
</evidence>
<dbReference type="InterPro" id="IPR008207">
    <property type="entry name" value="Sig_transdc_His_kin_Hpt_dom"/>
</dbReference>
<keyword evidence="8" id="KW-0418">Kinase</keyword>
<dbReference type="GO" id="GO:0005524">
    <property type="term" value="F:ATP binding"/>
    <property type="evidence" value="ECO:0007669"/>
    <property type="project" value="UniProtKB-KW"/>
</dbReference>
<evidence type="ECO:0000259" key="20">
    <source>
        <dbReference type="PROSITE" id="PS50894"/>
    </source>
</evidence>
<dbReference type="PROSITE" id="PS50894">
    <property type="entry name" value="HPT"/>
    <property type="match status" value="1"/>
</dbReference>
<feature type="domain" description="PAC" evidence="19">
    <location>
        <begin position="263"/>
        <end position="315"/>
    </location>
</feature>
<feature type="domain" description="Histidine kinase" evidence="17">
    <location>
        <begin position="333"/>
        <end position="554"/>
    </location>
</feature>
<dbReference type="InterPro" id="IPR036641">
    <property type="entry name" value="HPT_dom_sf"/>
</dbReference>
<evidence type="ECO:0000256" key="15">
    <source>
        <dbReference type="PROSITE-ProRule" id="PRU00110"/>
    </source>
</evidence>
<feature type="modified residue" description="Phosphohistidine" evidence="15">
    <location>
        <position position="904"/>
    </location>
</feature>
<proteinExistence type="inferred from homology"/>
<keyword evidence="5 16" id="KW-0597">Phosphoprotein</keyword>
<dbReference type="Gene3D" id="3.30.450.20">
    <property type="entry name" value="PAS domain"/>
    <property type="match status" value="1"/>
</dbReference>
<evidence type="ECO:0000256" key="6">
    <source>
        <dbReference type="ARBA" id="ARBA00022679"/>
    </source>
</evidence>
<dbReference type="OrthoDB" id="9790669at2"/>
<evidence type="ECO:0000256" key="5">
    <source>
        <dbReference type="ARBA" id="ARBA00022553"/>
    </source>
</evidence>
<feature type="domain" description="HPt" evidence="20">
    <location>
        <begin position="865"/>
        <end position="957"/>
    </location>
</feature>
<dbReference type="InterPro" id="IPR005467">
    <property type="entry name" value="His_kinase_dom"/>
</dbReference>
<feature type="modified residue" description="4-aspartylphosphate" evidence="16">
    <location>
        <position position="626"/>
    </location>
</feature>
<dbReference type="SUPFAM" id="SSF47384">
    <property type="entry name" value="Homodimeric domain of signal transducing histidine kinase"/>
    <property type="match status" value="1"/>
</dbReference>
<feature type="domain" description="Response regulatory" evidence="18">
    <location>
        <begin position="721"/>
        <end position="838"/>
    </location>
</feature>
<dbReference type="Gene3D" id="1.10.287.130">
    <property type="match status" value="1"/>
</dbReference>
<dbReference type="SUPFAM" id="SSF55785">
    <property type="entry name" value="PYP-like sensor domain (PAS domain)"/>
    <property type="match status" value="1"/>
</dbReference>
<dbReference type="GO" id="GO:0005886">
    <property type="term" value="C:plasma membrane"/>
    <property type="evidence" value="ECO:0007669"/>
    <property type="project" value="UniProtKB-SubCell"/>
</dbReference>
<dbReference type="SUPFAM" id="SSF52172">
    <property type="entry name" value="CheY-like"/>
    <property type="match status" value="2"/>
</dbReference>
<organism evidence="21 22">
    <name type="scientific">Clostridium uliginosum</name>
    <dbReference type="NCBI Taxonomy" id="119641"/>
    <lineage>
        <taxon>Bacteria</taxon>
        <taxon>Bacillati</taxon>
        <taxon>Bacillota</taxon>
        <taxon>Clostridia</taxon>
        <taxon>Eubacteriales</taxon>
        <taxon>Clostridiaceae</taxon>
        <taxon>Clostridium</taxon>
    </lineage>
</organism>
<dbReference type="AlphaFoldDB" id="A0A1I1JJ67"/>
<dbReference type="InterPro" id="IPR003594">
    <property type="entry name" value="HATPase_dom"/>
</dbReference>
<comment type="catalytic activity">
    <reaction evidence="1">
        <text>ATP + protein L-histidine = ADP + protein N-phospho-L-histidine.</text>
        <dbReference type="EC" id="2.7.13.3"/>
    </reaction>
</comment>
<dbReference type="PROSITE" id="PS50109">
    <property type="entry name" value="HIS_KIN"/>
    <property type="match status" value="1"/>
</dbReference>
<dbReference type="EMBL" id="FOMG01000004">
    <property type="protein sequence ID" value="SFC48385.1"/>
    <property type="molecule type" value="Genomic_DNA"/>
</dbReference>
<dbReference type="Pfam" id="PF02518">
    <property type="entry name" value="HATPase_c"/>
    <property type="match status" value="1"/>
</dbReference>
<dbReference type="Gene3D" id="3.30.565.10">
    <property type="entry name" value="Histidine kinase-like ATPase, C-terminal domain"/>
    <property type="match status" value="1"/>
</dbReference>
<dbReference type="CDD" id="cd16922">
    <property type="entry name" value="HATPase_EvgS-ArcB-TorS-like"/>
    <property type="match status" value="1"/>
</dbReference>
<evidence type="ECO:0000256" key="7">
    <source>
        <dbReference type="ARBA" id="ARBA00022741"/>
    </source>
</evidence>
<comment type="subunit">
    <text evidence="12">At low DSF concentrations, interacts with RpfF.</text>
</comment>
<keyword evidence="9" id="KW-0067">ATP-binding</keyword>
<dbReference type="GO" id="GO:0000155">
    <property type="term" value="F:phosphorelay sensor kinase activity"/>
    <property type="evidence" value="ECO:0007669"/>
    <property type="project" value="InterPro"/>
</dbReference>
<evidence type="ECO:0000256" key="11">
    <source>
        <dbReference type="ARBA" id="ARBA00024867"/>
    </source>
</evidence>
<dbReference type="InterPro" id="IPR011006">
    <property type="entry name" value="CheY-like_superfamily"/>
</dbReference>
<dbReference type="Pfam" id="PF00072">
    <property type="entry name" value="Response_reg"/>
    <property type="match status" value="2"/>
</dbReference>
<evidence type="ECO:0000259" key="17">
    <source>
        <dbReference type="PROSITE" id="PS50109"/>
    </source>
</evidence>
<dbReference type="SUPFAM" id="SSF55874">
    <property type="entry name" value="ATPase domain of HSP90 chaperone/DNA topoisomerase II/histidine kinase"/>
    <property type="match status" value="1"/>
</dbReference>
<evidence type="ECO:0000256" key="9">
    <source>
        <dbReference type="ARBA" id="ARBA00022840"/>
    </source>
</evidence>
<dbReference type="PANTHER" id="PTHR45339:SF5">
    <property type="entry name" value="HISTIDINE KINASE"/>
    <property type="match status" value="1"/>
</dbReference>
<dbReference type="FunFam" id="3.30.565.10:FF:000010">
    <property type="entry name" value="Sensor histidine kinase RcsC"/>
    <property type="match status" value="1"/>
</dbReference>
<evidence type="ECO:0000256" key="12">
    <source>
        <dbReference type="ARBA" id="ARBA00064003"/>
    </source>
</evidence>
<dbReference type="InterPro" id="IPR003018">
    <property type="entry name" value="GAF"/>
</dbReference>
<dbReference type="InterPro" id="IPR004358">
    <property type="entry name" value="Sig_transdc_His_kin-like_C"/>
</dbReference>
<dbReference type="InterPro" id="IPR029016">
    <property type="entry name" value="GAF-like_dom_sf"/>
</dbReference>
<name>A0A1I1JJ67_9CLOT</name>
<feature type="modified residue" description="4-aspartylphosphate" evidence="16">
    <location>
        <position position="770"/>
    </location>
</feature>
<accession>A0A1I1JJ67</accession>
<dbReference type="InterPro" id="IPR000700">
    <property type="entry name" value="PAS-assoc_C"/>
</dbReference>
<dbReference type="SUPFAM" id="SSF47226">
    <property type="entry name" value="Histidine-containing phosphotransfer domain, HPT domain"/>
    <property type="match status" value="1"/>
</dbReference>
<dbReference type="EC" id="2.7.13.3" evidence="3"/>
<keyword evidence="10" id="KW-0902">Two-component regulatory system</keyword>
<reference evidence="21 22" key="1">
    <citation type="submission" date="2016-10" db="EMBL/GenBank/DDBJ databases">
        <authorList>
            <person name="de Groot N.N."/>
        </authorList>
    </citation>
    <scope>NUCLEOTIDE SEQUENCE [LARGE SCALE GENOMIC DNA]</scope>
    <source>
        <strain evidence="21 22">DSM 12992</strain>
    </source>
</reference>
<dbReference type="PROSITE" id="PS50110">
    <property type="entry name" value="RESPONSE_REGULATORY"/>
    <property type="match status" value="2"/>
</dbReference>
<comment type="function">
    <text evidence="11">May play the central regulatory role in sporulation. It may be an element of the effector pathway responsible for the activation of sporulation genes in response to nutritional stress. Spo0A may act in concert with spo0H (a sigma factor) to control the expression of some genes that are critical to the sporulation process.</text>
</comment>
<dbReference type="Pfam" id="PF01627">
    <property type="entry name" value="Hpt"/>
    <property type="match status" value="1"/>
</dbReference>
<sequence>MSDGDKCTSTRYSNDCLKLINNTFQKFLDVDSINYQIELKKSLKEIGLFFDLDRIYIYYFSEDPTFMQIECQWNKKDIRPKREIQQEEVVYALPWLIREIKNNDFVAINNMEELPAEAIFEAEVFCTEGIKASLTIPLKNENNSIGFIGYESLSKPMTWEDDQIKILRDISRAFSYIRARITKEKAYERALNGQAILLNNSESQIWALRNVTSYATVNEAHAKFFGKKKKDLEYQDLYDIFDIDTANKLSENNWDLFQRNEPAEKELEIKNWRGENRLLQIKSKPQRDELGNIKFIICTAEDITEQRLAETELYKAKEQAEAANIAKSQFLANMSHEIRTPMNGIFGFLELLQSSNLSLEQKEFIREAKSASEVLLHIINDILDFSKIEARKLTMEKIRFNLRNTIEDAVSLLAPKASEKGLELYVIIKAGVPEEVIGDPSRLRQILNNLISNAVKFTESGEISVTVDYLEEENEIAVLNFEVKDTGIGIRTEDIHKLFQSFNQADASTTRKYGGTGLGLAISNELVKMMGGEICVESILGEGSTFKFDVRLQIAKRVSEQKFAFEKFDDVNILIVDDNTNNREIVSSYFQGTGVKVFEAKDAGNAITTIISNSSTKNKINIAVIDYQMPGMSGYELATALKTIPLAKDIKLILLTSVIQKGDAKVAKEYGFSGYLSKPVRKDDLLSCIAMVLGLKKEDEEEHQVVTKHMVKEVKNGLKPRILLVEDNEINRKIVISMLKFRDMTCDVALDGGEALKAVSEKDYDIVFMDCQMPVMDGYESTSKIRLLEGDKKHTTIIAVTANAMQGDSTKCIEAGMDDYISKPINFDIMFSMIEANTKKRELVAEHSSIIDNNIDHFIKITGLEKDDAKEIFEDYIKYLPDLLTGINDAIENNDFEKMAKLIHELKGSAGTLRITSIYELAIKLEEKATKKEIDECARIFIQIKKIVSLGTLKISN</sequence>
<comment type="similarity">
    <text evidence="2">In the N-terminal section; belongs to the phytochrome family.</text>
</comment>
<dbReference type="InterPro" id="IPR036097">
    <property type="entry name" value="HisK_dim/P_sf"/>
</dbReference>
<dbReference type="Gene3D" id="1.20.120.160">
    <property type="entry name" value="HPT domain"/>
    <property type="match status" value="1"/>
</dbReference>
<dbReference type="InterPro" id="IPR000014">
    <property type="entry name" value="PAS"/>
</dbReference>
<evidence type="ECO:0000259" key="19">
    <source>
        <dbReference type="PROSITE" id="PS50113"/>
    </source>
</evidence>
<dbReference type="InterPro" id="IPR003661">
    <property type="entry name" value="HisK_dim/P_dom"/>
</dbReference>
<gene>
    <name evidence="21" type="ORF">SAMN05421842_10449</name>
</gene>
<dbReference type="PROSITE" id="PS50113">
    <property type="entry name" value="PAC"/>
    <property type="match status" value="1"/>
</dbReference>
<keyword evidence="7" id="KW-0547">Nucleotide-binding</keyword>
<dbReference type="InterPro" id="IPR036890">
    <property type="entry name" value="HATPase_C_sf"/>
</dbReference>
<keyword evidence="6" id="KW-0808">Transferase</keyword>
<evidence type="ECO:0000256" key="8">
    <source>
        <dbReference type="ARBA" id="ARBA00022777"/>
    </source>
</evidence>
<dbReference type="FunFam" id="1.10.287.130:FF:000002">
    <property type="entry name" value="Two-component osmosensing histidine kinase"/>
    <property type="match status" value="1"/>
</dbReference>
<evidence type="ECO:0000313" key="21">
    <source>
        <dbReference type="EMBL" id="SFC48385.1"/>
    </source>
</evidence>
<evidence type="ECO:0000256" key="14">
    <source>
        <dbReference type="ARBA" id="ARBA00074306"/>
    </source>
</evidence>
<dbReference type="PANTHER" id="PTHR45339">
    <property type="entry name" value="HYBRID SIGNAL TRANSDUCTION HISTIDINE KINASE J"/>
    <property type="match status" value="1"/>
</dbReference>
<feature type="domain" description="Response regulatory" evidence="18">
    <location>
        <begin position="572"/>
        <end position="693"/>
    </location>
</feature>
<dbReference type="NCBIfam" id="TIGR00229">
    <property type="entry name" value="sensory_box"/>
    <property type="match status" value="1"/>
</dbReference>
<dbReference type="SMART" id="SM00387">
    <property type="entry name" value="HATPase_c"/>
    <property type="match status" value="1"/>
</dbReference>
<dbReference type="Pfam" id="PF13426">
    <property type="entry name" value="PAS_9"/>
    <property type="match status" value="1"/>
</dbReference>
<dbReference type="STRING" id="119641.SAMN05421842_10449"/>
<evidence type="ECO:0000256" key="16">
    <source>
        <dbReference type="PROSITE-ProRule" id="PRU00169"/>
    </source>
</evidence>
<dbReference type="CDD" id="cd00130">
    <property type="entry name" value="PAS"/>
    <property type="match status" value="1"/>
</dbReference>
<dbReference type="CDD" id="cd17546">
    <property type="entry name" value="REC_hyHK_CKI1_RcsC-like"/>
    <property type="match status" value="1"/>
</dbReference>
<dbReference type="CDD" id="cd00082">
    <property type="entry name" value="HisKA"/>
    <property type="match status" value="1"/>
</dbReference>
<evidence type="ECO:0000256" key="3">
    <source>
        <dbReference type="ARBA" id="ARBA00012438"/>
    </source>
</evidence>
<evidence type="ECO:0000256" key="2">
    <source>
        <dbReference type="ARBA" id="ARBA00006402"/>
    </source>
</evidence>
<evidence type="ECO:0000259" key="18">
    <source>
        <dbReference type="PROSITE" id="PS50110"/>
    </source>
</evidence>